<keyword evidence="3" id="KW-1185">Reference proteome</keyword>
<dbReference type="PANTHER" id="PTHR21261">
    <property type="entry name" value="BEAT PROTEIN"/>
    <property type="match status" value="1"/>
</dbReference>
<organism evidence="2 3">
    <name type="scientific">Pararge aegeria aegeria</name>
    <dbReference type="NCBI Taxonomy" id="348720"/>
    <lineage>
        <taxon>Eukaryota</taxon>
        <taxon>Metazoa</taxon>
        <taxon>Ecdysozoa</taxon>
        <taxon>Arthropoda</taxon>
        <taxon>Hexapoda</taxon>
        <taxon>Insecta</taxon>
        <taxon>Pterygota</taxon>
        <taxon>Neoptera</taxon>
        <taxon>Endopterygota</taxon>
        <taxon>Lepidoptera</taxon>
        <taxon>Glossata</taxon>
        <taxon>Ditrysia</taxon>
        <taxon>Papilionoidea</taxon>
        <taxon>Nymphalidae</taxon>
        <taxon>Satyrinae</taxon>
        <taxon>Satyrini</taxon>
        <taxon>Parargina</taxon>
        <taxon>Pararge</taxon>
    </lineage>
</organism>
<evidence type="ECO:0000313" key="3">
    <source>
        <dbReference type="Proteomes" id="UP000838756"/>
    </source>
</evidence>
<name>A0A8S4RM81_9NEOP</name>
<dbReference type="EMBL" id="CAKXAJ010025330">
    <property type="protein sequence ID" value="CAH2238323.1"/>
    <property type="molecule type" value="Genomic_DNA"/>
</dbReference>
<dbReference type="SUPFAM" id="SSF48726">
    <property type="entry name" value="Immunoglobulin"/>
    <property type="match status" value="1"/>
</dbReference>
<dbReference type="AlphaFoldDB" id="A0A8S4RM81"/>
<comment type="caution">
    <text evidence="2">The sequence shown here is derived from an EMBL/GenBank/DDBJ whole genome shotgun (WGS) entry which is preliminary data.</text>
</comment>
<dbReference type="InterPro" id="IPR007110">
    <property type="entry name" value="Ig-like_dom"/>
</dbReference>
<dbReference type="Proteomes" id="UP000838756">
    <property type="component" value="Unassembled WGS sequence"/>
</dbReference>
<proteinExistence type="predicted"/>
<dbReference type="InterPro" id="IPR013783">
    <property type="entry name" value="Ig-like_fold"/>
</dbReference>
<dbReference type="PANTHER" id="PTHR21261:SF15">
    <property type="entry name" value="BEATEN PATH IIIA, ISOFORM D-RELATED"/>
    <property type="match status" value="1"/>
</dbReference>
<gene>
    <name evidence="2" type="primary">jg17480</name>
    <name evidence="2" type="ORF">PAEG_LOCUS15429</name>
</gene>
<protein>
    <submittedName>
        <fullName evidence="2">Jg17480 protein</fullName>
    </submittedName>
</protein>
<dbReference type="PROSITE" id="PS50835">
    <property type="entry name" value="IG_LIKE"/>
    <property type="match status" value="1"/>
</dbReference>
<evidence type="ECO:0000313" key="2">
    <source>
        <dbReference type="EMBL" id="CAH2238323.1"/>
    </source>
</evidence>
<reference evidence="2" key="1">
    <citation type="submission" date="2022-03" db="EMBL/GenBank/DDBJ databases">
        <authorList>
            <person name="Lindestad O."/>
        </authorList>
    </citation>
    <scope>NUCLEOTIDE SEQUENCE</scope>
</reference>
<dbReference type="InterPro" id="IPR036179">
    <property type="entry name" value="Ig-like_dom_sf"/>
</dbReference>
<evidence type="ECO:0000259" key="1">
    <source>
        <dbReference type="PROSITE" id="PS50835"/>
    </source>
</evidence>
<dbReference type="Gene3D" id="2.60.40.10">
    <property type="entry name" value="Immunoglobulins"/>
    <property type="match status" value="1"/>
</dbReference>
<accession>A0A8S4RM81</accession>
<feature type="domain" description="Ig-like" evidence="1">
    <location>
        <begin position="299"/>
        <end position="381"/>
    </location>
</feature>
<dbReference type="OrthoDB" id="7375975at2759"/>
<sequence length="439" mass="49588">MGLIRRVRVTNSAGEGERKKEIRRRTRATDIAQRVAKLKLQWAGNLGRRTDGRGNLKVLEWRPYTGKPKHIGTIYGRTKLPPLYFRTPHSLSPAGVSDNICNSLENCRIKLPFVGLSLLLKERMNTPYQHPKSLLFGDGQSHRVLLHDDEYLNDKAAWKQATSLSSLTKQKNSKDSITTAHKITELKVPLYADPRRAAELSCHFQMDDQKLHSVKWYRDMNEIFRYNPSQKPPIRLYNITGITVQGGDCQVDSCMVRVMPPPVATRAAYSCEISTEGPKFQIARQTKLMTVVAMPDKDPIIIGAPKLVKPGEQILLNCSTDYSLPASEINWYIDNEPAKTEPWQQRELSAPQPGGLRASWHILRVAVPASASGALRVRCEAILPVEPPVVRDTMTIITVYSRTQLSKYVANRGIQMDYKSSIMLVLIWTFNEISKVMSL</sequence>